<dbReference type="AlphaFoldDB" id="A0A2P5AM42"/>
<feature type="non-terminal residue" evidence="2">
    <location>
        <position position="1"/>
    </location>
</feature>
<comment type="caution">
    <text evidence="2">The sequence shown here is derived from an EMBL/GenBank/DDBJ whole genome shotgun (WGS) entry which is preliminary data.</text>
</comment>
<proteinExistence type="predicted"/>
<sequence>DPQALKSQRGSLFFSPSAPSPLPPNALCSFSPKKKKNAEIRRAFDEPLLGLIECRHQSNMEAQDQINTAPPLPSPQTAPITAGS</sequence>
<feature type="compositionally biased region" description="Polar residues" evidence="1">
    <location>
        <begin position="1"/>
        <end position="10"/>
    </location>
</feature>
<organism evidence="2 3">
    <name type="scientific">Parasponia andersonii</name>
    <name type="common">Sponia andersonii</name>
    <dbReference type="NCBI Taxonomy" id="3476"/>
    <lineage>
        <taxon>Eukaryota</taxon>
        <taxon>Viridiplantae</taxon>
        <taxon>Streptophyta</taxon>
        <taxon>Embryophyta</taxon>
        <taxon>Tracheophyta</taxon>
        <taxon>Spermatophyta</taxon>
        <taxon>Magnoliopsida</taxon>
        <taxon>eudicotyledons</taxon>
        <taxon>Gunneridae</taxon>
        <taxon>Pentapetalae</taxon>
        <taxon>rosids</taxon>
        <taxon>fabids</taxon>
        <taxon>Rosales</taxon>
        <taxon>Cannabaceae</taxon>
        <taxon>Parasponia</taxon>
    </lineage>
</organism>
<protein>
    <submittedName>
        <fullName evidence="2">Uncharacterized protein</fullName>
    </submittedName>
</protein>
<evidence type="ECO:0000313" key="2">
    <source>
        <dbReference type="EMBL" id="PON37619.1"/>
    </source>
</evidence>
<evidence type="ECO:0000256" key="1">
    <source>
        <dbReference type="SAM" id="MobiDB-lite"/>
    </source>
</evidence>
<gene>
    <name evidence="2" type="ORF">PanWU01x14_319000</name>
</gene>
<feature type="region of interest" description="Disordered" evidence="1">
    <location>
        <begin position="1"/>
        <end position="26"/>
    </location>
</feature>
<dbReference type="EMBL" id="JXTB01000523">
    <property type="protein sequence ID" value="PON37619.1"/>
    <property type="molecule type" value="Genomic_DNA"/>
</dbReference>
<accession>A0A2P5AM42</accession>
<reference evidence="3" key="1">
    <citation type="submission" date="2016-06" db="EMBL/GenBank/DDBJ databases">
        <title>Parallel loss of symbiosis genes in relatives of nitrogen-fixing non-legume Parasponia.</title>
        <authorList>
            <person name="Van Velzen R."/>
            <person name="Holmer R."/>
            <person name="Bu F."/>
            <person name="Rutten L."/>
            <person name="Van Zeijl A."/>
            <person name="Liu W."/>
            <person name="Santuari L."/>
            <person name="Cao Q."/>
            <person name="Sharma T."/>
            <person name="Shen D."/>
            <person name="Roswanjaya Y."/>
            <person name="Wardhani T."/>
            <person name="Kalhor M.S."/>
            <person name="Jansen J."/>
            <person name="Van den Hoogen J."/>
            <person name="Gungor B."/>
            <person name="Hartog M."/>
            <person name="Hontelez J."/>
            <person name="Verver J."/>
            <person name="Yang W.-C."/>
            <person name="Schijlen E."/>
            <person name="Repin R."/>
            <person name="Schilthuizen M."/>
            <person name="Schranz E."/>
            <person name="Heidstra R."/>
            <person name="Miyata K."/>
            <person name="Fedorova E."/>
            <person name="Kohlen W."/>
            <person name="Bisseling T."/>
            <person name="Smit S."/>
            <person name="Geurts R."/>
        </authorList>
    </citation>
    <scope>NUCLEOTIDE SEQUENCE [LARGE SCALE GENOMIC DNA]</scope>
    <source>
        <strain evidence="3">cv. WU1-14</strain>
    </source>
</reference>
<evidence type="ECO:0000313" key="3">
    <source>
        <dbReference type="Proteomes" id="UP000237105"/>
    </source>
</evidence>
<dbReference type="Proteomes" id="UP000237105">
    <property type="component" value="Unassembled WGS sequence"/>
</dbReference>
<feature type="region of interest" description="Disordered" evidence="1">
    <location>
        <begin position="60"/>
        <end position="84"/>
    </location>
</feature>
<name>A0A2P5AM42_PARAD</name>
<keyword evidence="3" id="KW-1185">Reference proteome</keyword>